<dbReference type="GO" id="GO:0004497">
    <property type="term" value="F:monooxygenase activity"/>
    <property type="evidence" value="ECO:0007669"/>
    <property type="project" value="UniProtKB-ARBA"/>
</dbReference>
<dbReference type="PROSITE" id="PS51296">
    <property type="entry name" value="RIESKE"/>
    <property type="match status" value="1"/>
</dbReference>
<evidence type="ECO:0000256" key="3">
    <source>
        <dbReference type="ARBA" id="ARBA00023004"/>
    </source>
</evidence>
<dbReference type="InterPro" id="IPR017941">
    <property type="entry name" value="Rieske_2Fe-2S"/>
</dbReference>
<dbReference type="EMBL" id="BORQ01000001">
    <property type="protein sequence ID" value="GIO29460.1"/>
    <property type="molecule type" value="Genomic_DNA"/>
</dbReference>
<proteinExistence type="predicted"/>
<keyword evidence="3" id="KW-0408">Iron</keyword>
<keyword evidence="4" id="KW-0411">Iron-sulfur</keyword>
<dbReference type="InterPro" id="IPR036922">
    <property type="entry name" value="Rieske_2Fe-2S_sf"/>
</dbReference>
<dbReference type="AlphaFoldDB" id="A0A919XED1"/>
<dbReference type="CDD" id="cd03467">
    <property type="entry name" value="Rieske"/>
    <property type="match status" value="1"/>
</dbReference>
<evidence type="ECO:0000259" key="5">
    <source>
        <dbReference type="PROSITE" id="PS51296"/>
    </source>
</evidence>
<dbReference type="Pfam" id="PF00355">
    <property type="entry name" value="Rieske"/>
    <property type="match status" value="1"/>
</dbReference>
<keyword evidence="2" id="KW-0479">Metal-binding</keyword>
<evidence type="ECO:0000313" key="7">
    <source>
        <dbReference type="Proteomes" id="UP000679779"/>
    </source>
</evidence>
<protein>
    <submittedName>
        <fullName evidence="6">(2Fe-2S)-binding protein</fullName>
    </submittedName>
</protein>
<gene>
    <name evidence="6" type="ORF">J2TS6_06010</name>
</gene>
<evidence type="ECO:0000256" key="4">
    <source>
        <dbReference type="ARBA" id="ARBA00023014"/>
    </source>
</evidence>
<evidence type="ECO:0000256" key="2">
    <source>
        <dbReference type="ARBA" id="ARBA00022723"/>
    </source>
</evidence>
<accession>A0A919XED1</accession>
<dbReference type="Gene3D" id="2.102.10.10">
    <property type="entry name" value="Rieske [2Fe-2S] iron-sulphur domain"/>
    <property type="match status" value="1"/>
</dbReference>
<name>A0A919XED1_9BACL</name>
<keyword evidence="7" id="KW-1185">Reference proteome</keyword>
<evidence type="ECO:0000256" key="1">
    <source>
        <dbReference type="ARBA" id="ARBA00022714"/>
    </source>
</evidence>
<reference evidence="6" key="1">
    <citation type="submission" date="2021-03" db="EMBL/GenBank/DDBJ databases">
        <title>Antimicrobial resistance genes in bacteria isolated from Japanese honey, and their potential for conferring macrolide and lincosamide resistance in the American foulbrood pathogen Paenibacillus larvae.</title>
        <authorList>
            <person name="Okamoto M."/>
            <person name="Kumagai M."/>
            <person name="Kanamori H."/>
            <person name="Takamatsu D."/>
        </authorList>
    </citation>
    <scope>NUCLEOTIDE SEQUENCE</scope>
    <source>
        <strain evidence="6">J2TS6</strain>
    </source>
</reference>
<dbReference type="GO" id="GO:0016705">
    <property type="term" value="F:oxidoreductase activity, acting on paired donors, with incorporation or reduction of molecular oxygen"/>
    <property type="evidence" value="ECO:0007669"/>
    <property type="project" value="UniProtKB-ARBA"/>
</dbReference>
<evidence type="ECO:0000313" key="6">
    <source>
        <dbReference type="EMBL" id="GIO29460.1"/>
    </source>
</evidence>
<keyword evidence="1" id="KW-0001">2Fe-2S</keyword>
<dbReference type="RefSeq" id="WP_160038009.1">
    <property type="nucleotide sequence ID" value="NZ_BORQ01000001.1"/>
</dbReference>
<dbReference type="SUPFAM" id="SSF50022">
    <property type="entry name" value="ISP domain"/>
    <property type="match status" value="1"/>
</dbReference>
<dbReference type="GO" id="GO:0046872">
    <property type="term" value="F:metal ion binding"/>
    <property type="evidence" value="ECO:0007669"/>
    <property type="project" value="UniProtKB-KW"/>
</dbReference>
<comment type="caution">
    <text evidence="6">The sequence shown here is derived from an EMBL/GenBank/DDBJ whole genome shotgun (WGS) entry which is preliminary data.</text>
</comment>
<dbReference type="GO" id="GO:0051537">
    <property type="term" value="F:2 iron, 2 sulfur cluster binding"/>
    <property type="evidence" value="ECO:0007669"/>
    <property type="project" value="UniProtKB-KW"/>
</dbReference>
<dbReference type="PANTHER" id="PTHR21496:SF23">
    <property type="entry name" value="3-PHENYLPROPIONATE_CINNAMIC ACID DIOXYGENASE FERREDOXIN SUBUNIT"/>
    <property type="match status" value="1"/>
</dbReference>
<organism evidence="6 7">
    <name type="scientific">Paenibacillus albilobatus</name>
    <dbReference type="NCBI Taxonomy" id="2716884"/>
    <lineage>
        <taxon>Bacteria</taxon>
        <taxon>Bacillati</taxon>
        <taxon>Bacillota</taxon>
        <taxon>Bacilli</taxon>
        <taxon>Bacillales</taxon>
        <taxon>Paenibacillaceae</taxon>
        <taxon>Paenibacillus</taxon>
    </lineage>
</organism>
<dbReference type="PANTHER" id="PTHR21496">
    <property type="entry name" value="FERREDOXIN-RELATED"/>
    <property type="match status" value="1"/>
</dbReference>
<feature type="domain" description="Rieske" evidence="5">
    <location>
        <begin position="3"/>
        <end position="114"/>
    </location>
</feature>
<sequence>MRVKAAEPDELSSGGKRIVKVKEMEIGLFRIEDEYYAWLNVCPHAAAPVCAGVIRGTRLPSGVYDYSYGMDDQVLRCPWHGWEFDLKSGRHLAAGSDAKLRGYPVEIDDTGVYIVLGDRKRS</sequence>
<dbReference type="Proteomes" id="UP000679779">
    <property type="component" value="Unassembled WGS sequence"/>
</dbReference>